<dbReference type="SMART" id="SM00346">
    <property type="entry name" value="HTH_ICLR"/>
    <property type="match status" value="1"/>
</dbReference>
<evidence type="ECO:0000259" key="4">
    <source>
        <dbReference type="PROSITE" id="PS51077"/>
    </source>
</evidence>
<dbReference type="InterPro" id="IPR050707">
    <property type="entry name" value="HTH_MetabolicPath_Reg"/>
</dbReference>
<keyword evidence="7" id="KW-1185">Reference proteome</keyword>
<dbReference type="Proteomes" id="UP001138540">
    <property type="component" value="Unassembled WGS sequence"/>
</dbReference>
<dbReference type="InterPro" id="IPR014757">
    <property type="entry name" value="Tscrpt_reg_IclR_C"/>
</dbReference>
<dbReference type="InterPro" id="IPR036390">
    <property type="entry name" value="WH_DNA-bd_sf"/>
</dbReference>
<name>A0ABR6NE77_9SPHN</name>
<organism evidence="6 7">
    <name type="scientific">Sphingobium lignivorans</name>
    <dbReference type="NCBI Taxonomy" id="2735886"/>
    <lineage>
        <taxon>Bacteria</taxon>
        <taxon>Pseudomonadati</taxon>
        <taxon>Pseudomonadota</taxon>
        <taxon>Alphaproteobacteria</taxon>
        <taxon>Sphingomonadales</taxon>
        <taxon>Sphingomonadaceae</taxon>
        <taxon>Sphingobium</taxon>
    </lineage>
</organism>
<evidence type="ECO:0000313" key="6">
    <source>
        <dbReference type="EMBL" id="MBB5985587.1"/>
    </source>
</evidence>
<evidence type="ECO:0000256" key="3">
    <source>
        <dbReference type="ARBA" id="ARBA00023163"/>
    </source>
</evidence>
<dbReference type="InterPro" id="IPR005471">
    <property type="entry name" value="Tscrpt_reg_IclR_N"/>
</dbReference>
<dbReference type="Gene3D" id="1.10.10.10">
    <property type="entry name" value="Winged helix-like DNA-binding domain superfamily/Winged helix DNA-binding domain"/>
    <property type="match status" value="1"/>
</dbReference>
<keyword evidence="2" id="KW-0238">DNA-binding</keyword>
<comment type="caution">
    <text evidence="6">The sequence shown here is derived from an EMBL/GenBank/DDBJ whole genome shotgun (WGS) entry which is preliminary data.</text>
</comment>
<evidence type="ECO:0000256" key="1">
    <source>
        <dbReference type="ARBA" id="ARBA00023015"/>
    </source>
</evidence>
<proteinExistence type="predicted"/>
<keyword evidence="3" id="KW-0804">Transcription</keyword>
<dbReference type="PROSITE" id="PS51078">
    <property type="entry name" value="ICLR_ED"/>
    <property type="match status" value="1"/>
</dbReference>
<dbReference type="PANTHER" id="PTHR30136">
    <property type="entry name" value="HELIX-TURN-HELIX TRANSCRIPTIONAL REGULATOR, ICLR FAMILY"/>
    <property type="match status" value="1"/>
</dbReference>
<dbReference type="SUPFAM" id="SSF46785">
    <property type="entry name" value="Winged helix' DNA-binding domain"/>
    <property type="match status" value="1"/>
</dbReference>
<dbReference type="PROSITE" id="PS51077">
    <property type="entry name" value="HTH_ICLR"/>
    <property type="match status" value="1"/>
</dbReference>
<evidence type="ECO:0000256" key="2">
    <source>
        <dbReference type="ARBA" id="ARBA00023125"/>
    </source>
</evidence>
<dbReference type="NCBIfam" id="NF007342">
    <property type="entry name" value="PRK09834.1-4"/>
    <property type="match status" value="1"/>
</dbReference>
<dbReference type="InterPro" id="IPR036388">
    <property type="entry name" value="WH-like_DNA-bd_sf"/>
</dbReference>
<dbReference type="EMBL" id="JACHKA010000001">
    <property type="protein sequence ID" value="MBB5985587.1"/>
    <property type="molecule type" value="Genomic_DNA"/>
</dbReference>
<dbReference type="InterPro" id="IPR029016">
    <property type="entry name" value="GAF-like_dom_sf"/>
</dbReference>
<dbReference type="PANTHER" id="PTHR30136:SF23">
    <property type="entry name" value="DNA-BINDING TRANSCRIPTIONAL ACTIVATOR MHPR"/>
    <property type="match status" value="1"/>
</dbReference>
<accession>A0ABR6NE77</accession>
<dbReference type="Gene3D" id="3.30.450.40">
    <property type="match status" value="1"/>
</dbReference>
<evidence type="ECO:0000313" key="7">
    <source>
        <dbReference type="Proteomes" id="UP001138540"/>
    </source>
</evidence>
<keyword evidence="1" id="KW-0805">Transcription regulation</keyword>
<dbReference type="RefSeq" id="WP_184152158.1">
    <property type="nucleotide sequence ID" value="NZ_JACHKA010000001.1"/>
</dbReference>
<protein>
    <submittedName>
        <fullName evidence="6">IclR family mhp operon transcriptional activator</fullName>
    </submittedName>
</protein>
<feature type="domain" description="IclR-ED" evidence="5">
    <location>
        <begin position="74"/>
        <end position="259"/>
    </location>
</feature>
<reference evidence="6 7" key="1">
    <citation type="submission" date="2020-08" db="EMBL/GenBank/DDBJ databases">
        <title>Exploring microbial biodiversity for novel pathways involved in the catabolism of aromatic compounds derived from lignin.</title>
        <authorList>
            <person name="Elkins J."/>
        </authorList>
    </citation>
    <scope>NUCLEOTIDE SEQUENCE [LARGE SCALE GENOMIC DNA]</scope>
    <source>
        <strain evidence="6 7">B1D3A</strain>
    </source>
</reference>
<feature type="domain" description="HTH iclR-type" evidence="4">
    <location>
        <begin position="12"/>
        <end position="73"/>
    </location>
</feature>
<dbReference type="Pfam" id="PF09339">
    <property type="entry name" value="HTH_IclR"/>
    <property type="match status" value="1"/>
</dbReference>
<sequence>MVSKKQAGGGSIRSVERAIDILMAMNRRPFSTLHDLHRDTGLPKPSIVRLLRTLEAKGLAMQSSSYGAYQLLSGVKSLASGFHHEPEIIEVAEDIMIDFTQREGWPLSMALFDLNAMTVRACTIRFTALSLEQSSLNRRLSLVTRALGRAYFAHSLPSERAILLSILKDSKDPEDAGAQNEETIERMVEDVLQRGYATRDPLIDGRSSTIAVPIRQQSRVVATLGFTWITVAMSLQKAVDKYLPRLVDTAESISRMIESGNPASREQPRAQGRAIGPAAVLPCMSVNELPIMAGEMAGGRS</sequence>
<dbReference type="SUPFAM" id="SSF55781">
    <property type="entry name" value="GAF domain-like"/>
    <property type="match status" value="1"/>
</dbReference>
<gene>
    <name evidence="6" type="ORF">HNP60_001561</name>
</gene>
<evidence type="ECO:0000259" key="5">
    <source>
        <dbReference type="PROSITE" id="PS51078"/>
    </source>
</evidence>